<evidence type="ECO:0000256" key="11">
    <source>
        <dbReference type="ARBA" id="ARBA00024615"/>
    </source>
</evidence>
<comment type="similarity">
    <text evidence="3">Belongs to the ATG2 family.</text>
</comment>
<dbReference type="Proteomes" id="UP000887116">
    <property type="component" value="Unassembled WGS sequence"/>
</dbReference>
<dbReference type="GO" id="GO:0000045">
    <property type="term" value="P:autophagosome assembly"/>
    <property type="evidence" value="ECO:0007669"/>
    <property type="project" value="TreeGrafter"/>
</dbReference>
<dbReference type="GO" id="GO:0043495">
    <property type="term" value="F:protein-membrane adaptor activity"/>
    <property type="evidence" value="ECO:0007669"/>
    <property type="project" value="TreeGrafter"/>
</dbReference>
<dbReference type="InterPro" id="IPR026849">
    <property type="entry name" value="ATG2"/>
</dbReference>
<protein>
    <recommendedName>
        <fullName evidence="4">Autophagy-related protein 2</fullName>
    </recommendedName>
</protein>
<dbReference type="GO" id="GO:0005789">
    <property type="term" value="C:endoplasmic reticulum membrane"/>
    <property type="evidence" value="ECO:0007669"/>
    <property type="project" value="UniProtKB-SubCell"/>
</dbReference>
<evidence type="ECO:0000313" key="14">
    <source>
        <dbReference type="Proteomes" id="UP000887116"/>
    </source>
</evidence>
<accession>A0A8X6HN80</accession>
<comment type="subcellular location">
    <subcellularLocation>
        <location evidence="1">Endoplasmic reticulum membrane</location>
        <topology evidence="1">Peripheral membrane protein</topology>
    </subcellularLocation>
    <subcellularLocation>
        <location evidence="2">Preautophagosomal structure membrane</location>
        <topology evidence="2">Peripheral membrane protein</topology>
    </subcellularLocation>
</comment>
<dbReference type="EMBL" id="BMAO01038743">
    <property type="protein sequence ID" value="GFR26849.1"/>
    <property type="molecule type" value="Genomic_DNA"/>
</dbReference>
<sequence>MKWPLTNLDLVLKRIFRYLVKIYLGQYLEEYSQDKLSYGFSYGSGSAENIVFNIEALNAKSEEYKLPVEFLSCTIDFMSICVPWLNFATKNSVVEVKGLKIIVQPKERPDAESDLASSMFDSIMTSSYQLAEECINSKTDDDEECEDFNWPAEGTGGVSSVAGLINTFFANLQVKFIDTSLKIEHVPGAGSSGMAFEIKIASAEYFDEAGKNPPMSNSNTDNDKSYEPEDYSNKGFIIEGMSMYTSQFSAQSRILPMRIDSSDYVESSQFVPGSPEMPPTHSSFPVKKVEPDFEEDPILVSKFVGKQEVRLKLKQKQTISGPKIDVVFSLGAFNLFLIPQQVHLLYELFSEVLKPGSNGDANRKLPLTVANKPMRPADYALVEQELLRQQQKSDIPSKSLKNQHGWSSHSLDESDEEFQLMTMHNKLASDMPITSNDGDSMCSSISSDTRSDYTTSCGRQSRTRGSTVQAMLQDQMSDVMHFQGSFSSLCIIILHDDSVQESLTKSSADSSKSTSKKCFSLKERAETFFSDLHTLQMRGLDFTDFTSIRQSLSELCPTNHLRLLASSISLDGSQRSSSAQSILDFTLSMSKVQVLECLFNSTNKMLAQTYVPILLCDQLLNLEDNDLSEVCFKLKYQQIEYTTQSRHIKPPANRLDIQFGPISCEIDISLTERIQTLLNFQNSTSHLDGKNDWKDSDVSRSSSKTDVTISSPDLTINLRFPIPDLRSAHDMDKVPWWQQNLHPESLILETKGITLMTTIDGDGLQSKYEIQCRDVHGLFKLSEEEEPISFLRVSVDPDVDEISQNNGFGLPRLVIHQTTKVLGGDFETGLEEQDELFSCSLTDALILNMDTKPSPFCSHSVIYGSKLRNKNNSPDKEEGKETLTDYEEVIKPADKETIHQFIEQTISKSEYLYEFSFPNVNMVLPSKEFFELLYNRLGNDLLLWQRTELTPKTAYDPNGFKVHVPGLEFNSITMKDLGSESNRIFKPFANDSNSDSEEDVNYYSFSELSLRQNPKRKKKNDNSNAFTKISITIAITKGSLAIHTPIMDSSNEVIPDVCGKLLLNVEEGQIFVASSYKGDENTSYFCILAEKSTLFHNGSLLKTGKLPIIEPLSRNQPKDVQCIIYKSEQGMRLKTSTCDAFKEGDMLKIAVHVIHSPKQQLKSFKVAIDISDATLRHYMHPSSQMWINQLMDFLKVHDFPVSGYKPSAVVTEFHLNLSNCAIDYRPVKLPLLSMVTVENFNMSCNISATTPSFLFRLISDEMRLFISNEVSMKKPDIKKNYVCVVDSGFIDVSIRTGVDDKNEAKLELCAINNSICVRTCADSLKAMIDLLIYVSASGDMETCPTEDSKEHQKSKSSTVKDEDSENLHLLMAEAMKDFPKDFHSGQNGGDSHKTSEAFSIINMDDEFCILEDDPGVGLMPRNGEPQVRILTDEPIKIIENHFSVPPGKSDVLKAPKHFPKPVVLLTLREMSLDWHLYGGNDFKVPGKKKNKNKKKDATVSFNDLQSIDVDTNKSNVTFCKVTNLTNSNAVKYSTEQVTIDQTKEHSLDSFLSLGGANRDQNVLMKLVLNKVKFQREVYPEDNEYASRYILLVNDVEIIDRLKSSNFNKFLYQYSSKQIPRQSSANMIEIKAVYSRPDPNCVSEECSLYVSCKPIRLNIDQDSLIFLINFFQGVFGASPEENEEERDSNVKMNATTSQVKNMPLSQHNANRSAETFYRVFSFSPDVLIRIDYQGKHVLMEQGALKGLLMGLGQLNTSEITLKRLCYRHGLLGHHKILSYATNEWKQDILKNQLPSILGGVGPMHSFVQLFQGVKDFVYFPVAQYKRDGQIVRGLQRGASSLSTSAVMAFLDLASGLVYTIQSVAIIGYDMVSPGPSKFQKPKETFRQITQPADVREGLTTAANVVKVGMTDVSRDMYIAASAEHEHKGVPGAIGGVLRQIPKALIKPVIVGTEATNYVIDGVRHQLMPDAHQEDIHKWRTKNC</sequence>
<dbReference type="GO" id="GO:0000422">
    <property type="term" value="P:autophagy of mitochondrion"/>
    <property type="evidence" value="ECO:0007669"/>
    <property type="project" value="TreeGrafter"/>
</dbReference>
<dbReference type="GO" id="GO:0061723">
    <property type="term" value="P:glycophagy"/>
    <property type="evidence" value="ECO:0007669"/>
    <property type="project" value="TreeGrafter"/>
</dbReference>
<reference evidence="13" key="1">
    <citation type="submission" date="2020-07" db="EMBL/GenBank/DDBJ databases">
        <title>Multicomponent nature underlies the extraordinary mechanical properties of spider dragline silk.</title>
        <authorList>
            <person name="Kono N."/>
            <person name="Nakamura H."/>
            <person name="Mori M."/>
            <person name="Yoshida Y."/>
            <person name="Ohtoshi R."/>
            <person name="Malay A.D."/>
            <person name="Moran D.A.P."/>
            <person name="Tomita M."/>
            <person name="Numata K."/>
            <person name="Arakawa K."/>
        </authorList>
    </citation>
    <scope>NUCLEOTIDE SEQUENCE</scope>
</reference>
<dbReference type="OrthoDB" id="6421656at2759"/>
<dbReference type="PANTHER" id="PTHR13190">
    <property type="entry name" value="AUTOPHAGY-RELATED 2, ISOFORM A"/>
    <property type="match status" value="1"/>
</dbReference>
<evidence type="ECO:0000256" key="12">
    <source>
        <dbReference type="SAM" id="MobiDB-lite"/>
    </source>
</evidence>
<keyword evidence="8" id="KW-0445">Lipid transport</keyword>
<evidence type="ECO:0000256" key="3">
    <source>
        <dbReference type="ARBA" id="ARBA00009714"/>
    </source>
</evidence>
<feature type="region of interest" description="Disordered" evidence="12">
    <location>
        <begin position="209"/>
        <end position="228"/>
    </location>
</feature>
<keyword evidence="9" id="KW-0472">Membrane</keyword>
<evidence type="ECO:0000256" key="9">
    <source>
        <dbReference type="ARBA" id="ARBA00023136"/>
    </source>
</evidence>
<dbReference type="GO" id="GO:0006869">
    <property type="term" value="P:lipid transport"/>
    <property type="evidence" value="ECO:0007669"/>
    <property type="project" value="UniProtKB-KW"/>
</dbReference>
<dbReference type="GO" id="GO:0034045">
    <property type="term" value="C:phagophore assembly site membrane"/>
    <property type="evidence" value="ECO:0007669"/>
    <property type="project" value="UniProtKB-SubCell"/>
</dbReference>
<gene>
    <name evidence="13" type="primary">ATG2B</name>
    <name evidence="13" type="ORF">TNCT_194981</name>
</gene>
<evidence type="ECO:0000256" key="2">
    <source>
        <dbReference type="ARBA" id="ARBA00004623"/>
    </source>
</evidence>
<keyword evidence="6" id="KW-0256">Endoplasmic reticulum</keyword>
<comment type="catalytic activity">
    <reaction evidence="10">
        <text>a 1,2-diacyl-sn-glycero-3-phospho-L-serine(in) = a 1,2-diacyl-sn-glycero-3-phospho-L-serine(out)</text>
        <dbReference type="Rhea" id="RHEA:38663"/>
        <dbReference type="ChEBI" id="CHEBI:57262"/>
    </reaction>
</comment>
<feature type="region of interest" description="Disordered" evidence="12">
    <location>
        <begin position="391"/>
        <end position="414"/>
    </location>
</feature>
<evidence type="ECO:0000256" key="8">
    <source>
        <dbReference type="ARBA" id="ARBA00023055"/>
    </source>
</evidence>
<dbReference type="PANTHER" id="PTHR13190:SF1">
    <property type="entry name" value="AUTOPHAGY-RELATED 2, ISOFORM A"/>
    <property type="match status" value="1"/>
</dbReference>
<dbReference type="GO" id="GO:0034727">
    <property type="term" value="P:piecemeal microautophagy of the nucleus"/>
    <property type="evidence" value="ECO:0007669"/>
    <property type="project" value="TreeGrafter"/>
</dbReference>
<feature type="region of interest" description="Disordered" evidence="12">
    <location>
        <begin position="1342"/>
        <end position="1363"/>
    </location>
</feature>
<evidence type="ECO:0000256" key="4">
    <source>
        <dbReference type="ARBA" id="ARBA00018070"/>
    </source>
</evidence>
<organism evidence="13 14">
    <name type="scientific">Trichonephila clavata</name>
    <name type="common">Joro spider</name>
    <name type="synonym">Nephila clavata</name>
    <dbReference type="NCBI Taxonomy" id="2740835"/>
    <lineage>
        <taxon>Eukaryota</taxon>
        <taxon>Metazoa</taxon>
        <taxon>Ecdysozoa</taxon>
        <taxon>Arthropoda</taxon>
        <taxon>Chelicerata</taxon>
        <taxon>Arachnida</taxon>
        <taxon>Araneae</taxon>
        <taxon>Araneomorphae</taxon>
        <taxon>Entelegynae</taxon>
        <taxon>Araneoidea</taxon>
        <taxon>Nephilidae</taxon>
        <taxon>Trichonephila</taxon>
    </lineage>
</organism>
<name>A0A8X6HN80_TRICU</name>
<dbReference type="GO" id="GO:0061908">
    <property type="term" value="C:phagophore"/>
    <property type="evidence" value="ECO:0007669"/>
    <property type="project" value="TreeGrafter"/>
</dbReference>
<evidence type="ECO:0000256" key="1">
    <source>
        <dbReference type="ARBA" id="ARBA00004406"/>
    </source>
</evidence>
<keyword evidence="14" id="KW-1185">Reference proteome</keyword>
<dbReference type="GO" id="GO:0061709">
    <property type="term" value="P:reticulophagy"/>
    <property type="evidence" value="ECO:0007669"/>
    <property type="project" value="TreeGrafter"/>
</dbReference>
<evidence type="ECO:0000313" key="13">
    <source>
        <dbReference type="EMBL" id="GFR26849.1"/>
    </source>
</evidence>
<feature type="compositionally biased region" description="Polar residues" evidence="12">
    <location>
        <begin position="391"/>
        <end position="409"/>
    </location>
</feature>
<dbReference type="Pfam" id="PF13329">
    <property type="entry name" value="ATG2_CAD"/>
    <property type="match status" value="1"/>
</dbReference>
<dbReference type="GO" id="GO:0032266">
    <property type="term" value="F:phosphatidylinositol-3-phosphate binding"/>
    <property type="evidence" value="ECO:0007669"/>
    <property type="project" value="TreeGrafter"/>
</dbReference>
<proteinExistence type="inferred from homology"/>
<comment type="catalytic activity">
    <reaction evidence="11">
        <text>a 1,2-diacyl-sn-glycero-3-phosphoethanolamine(in) = a 1,2-diacyl-sn-glycero-3-phosphoethanolamine(out)</text>
        <dbReference type="Rhea" id="RHEA:38895"/>
        <dbReference type="ChEBI" id="CHEBI:64612"/>
    </reaction>
</comment>
<comment type="caution">
    <text evidence="13">The sequence shown here is derived from an EMBL/GenBank/DDBJ whole genome shotgun (WGS) entry which is preliminary data.</text>
</comment>
<evidence type="ECO:0000256" key="6">
    <source>
        <dbReference type="ARBA" id="ARBA00022824"/>
    </source>
</evidence>
<evidence type="ECO:0000256" key="5">
    <source>
        <dbReference type="ARBA" id="ARBA00022448"/>
    </source>
</evidence>
<keyword evidence="5" id="KW-0813">Transport</keyword>
<evidence type="ECO:0000256" key="10">
    <source>
        <dbReference type="ARBA" id="ARBA00024479"/>
    </source>
</evidence>
<feature type="compositionally biased region" description="Basic and acidic residues" evidence="12">
    <location>
        <begin position="1346"/>
        <end position="1361"/>
    </location>
</feature>
<evidence type="ECO:0000256" key="7">
    <source>
        <dbReference type="ARBA" id="ARBA00023006"/>
    </source>
</evidence>
<keyword evidence="7" id="KW-0072">Autophagy</keyword>